<keyword evidence="1" id="KW-0067">ATP-binding</keyword>
<feature type="binding site" evidence="1">
    <location>
        <begin position="10"/>
        <end position="17"/>
    </location>
    <ligand>
        <name>ATP</name>
        <dbReference type="ChEBI" id="CHEBI:30616"/>
    </ligand>
</feature>
<comment type="function">
    <text evidence="1">Catalyzes the specific phosphorylation of 1,6-anhydro-N-acetylmuramic acid (anhMurNAc) with the simultaneous cleavage of the 1,6-anhydro ring, generating MurNAc-6-P. Is required for the utilization of anhMurNAc either imported from the medium or derived from its own cell wall murein, and thus plays a role in cell wall recycling.</text>
</comment>
<name>A0ABV8QIY0_9GAMM</name>
<keyword evidence="1 2" id="KW-0808">Transferase</keyword>
<keyword evidence="1 2" id="KW-0418">Kinase</keyword>
<dbReference type="InterPro" id="IPR005338">
    <property type="entry name" value="Anhydro_N_Ac-Mur_kinase"/>
</dbReference>
<reference evidence="3" key="1">
    <citation type="journal article" date="2019" name="Int. J. Syst. Evol. Microbiol.">
        <title>The Global Catalogue of Microorganisms (GCM) 10K type strain sequencing project: providing services to taxonomists for standard genome sequencing and annotation.</title>
        <authorList>
            <consortium name="The Broad Institute Genomics Platform"/>
            <consortium name="The Broad Institute Genome Sequencing Center for Infectious Disease"/>
            <person name="Wu L."/>
            <person name="Ma J."/>
        </authorList>
    </citation>
    <scope>NUCLEOTIDE SEQUENCE [LARGE SCALE GENOMIC DNA]</scope>
    <source>
        <strain evidence="3">CECT 7297</strain>
    </source>
</reference>
<comment type="caution">
    <text evidence="2">The sequence shown here is derived from an EMBL/GenBank/DDBJ whole genome shotgun (WGS) entry which is preliminary data.</text>
</comment>
<comment type="catalytic activity">
    <reaction evidence="1">
        <text>1,6-anhydro-N-acetyl-beta-muramate + ATP + H2O = N-acetyl-D-muramate 6-phosphate + ADP + H(+)</text>
        <dbReference type="Rhea" id="RHEA:24952"/>
        <dbReference type="ChEBI" id="CHEBI:15377"/>
        <dbReference type="ChEBI" id="CHEBI:15378"/>
        <dbReference type="ChEBI" id="CHEBI:30616"/>
        <dbReference type="ChEBI" id="CHEBI:58690"/>
        <dbReference type="ChEBI" id="CHEBI:58722"/>
        <dbReference type="ChEBI" id="CHEBI:456216"/>
        <dbReference type="EC" id="2.7.1.170"/>
    </reaction>
</comment>
<keyword evidence="1" id="KW-0547">Nucleotide-binding</keyword>
<dbReference type="PANTHER" id="PTHR30605">
    <property type="entry name" value="ANHYDRO-N-ACETYLMURAMIC ACID KINASE"/>
    <property type="match status" value="1"/>
</dbReference>
<dbReference type="GO" id="GO:0016301">
    <property type="term" value="F:kinase activity"/>
    <property type="evidence" value="ECO:0007669"/>
    <property type="project" value="UniProtKB-KW"/>
</dbReference>
<dbReference type="PANTHER" id="PTHR30605:SF0">
    <property type="entry name" value="ANHYDRO-N-ACETYLMURAMIC ACID KINASE"/>
    <property type="match status" value="1"/>
</dbReference>
<keyword evidence="3" id="KW-1185">Reference proteome</keyword>
<keyword evidence="1" id="KW-0119">Carbohydrate metabolism</keyword>
<dbReference type="HAMAP" id="MF_01270">
    <property type="entry name" value="AnhMurNAc_kinase"/>
    <property type="match status" value="1"/>
</dbReference>
<evidence type="ECO:0000256" key="1">
    <source>
        <dbReference type="HAMAP-Rule" id="MF_01270"/>
    </source>
</evidence>
<dbReference type="NCBIfam" id="NF007139">
    <property type="entry name" value="PRK09585.1-3"/>
    <property type="match status" value="1"/>
</dbReference>
<comment type="similarity">
    <text evidence="1">Belongs to the anhydro-N-acetylmuramic acid kinase family.</text>
</comment>
<dbReference type="SUPFAM" id="SSF53067">
    <property type="entry name" value="Actin-like ATPase domain"/>
    <property type="match status" value="1"/>
</dbReference>
<evidence type="ECO:0000313" key="2">
    <source>
        <dbReference type="EMBL" id="MFC4260271.1"/>
    </source>
</evidence>
<dbReference type="EMBL" id="JBHSDI010000053">
    <property type="protein sequence ID" value="MFC4260271.1"/>
    <property type="molecule type" value="Genomic_DNA"/>
</dbReference>
<sequence>MPLYIGLMSGTSMDGIDAALVDLDEAGLGATLLATHSEPIPTPLYHSIINLSQNRGSPDELGHCDRGLGECFARATQNLLETAGYGGAVIAIGSHGQTIRHQPEGEHPFSLQLGDPNVIAERTGITTVADFRRRDMAAGGQGAPLVPAFHHAVFSSPHEHRVLLNIGGIANISWLRAGASEASGGFDTGPGNGLMDAWCRRHTGEAYDEGGRWAQSGKVIAPLLDQLLTEPYFSLPAPKSTGKELFNLNWLDARLETQPDYAPEDVQRTLLELTAQSVATALPGDRPLSLYVCGGGALNTALMSRLGELLDSKSVTVRTTTDLGIAPEWVEAAAFAWLARQTMNGLAGNVPGVTGATGPRILGAIYPA</sequence>
<comment type="pathway">
    <text evidence="1">Cell wall biogenesis; peptidoglycan recycling.</text>
</comment>
<dbReference type="InterPro" id="IPR043129">
    <property type="entry name" value="ATPase_NBD"/>
</dbReference>
<protein>
    <recommendedName>
        <fullName evidence="1">Anhydro-N-acetylmuramic acid kinase</fullName>
        <ecNumber evidence="1">2.7.1.170</ecNumber>
    </recommendedName>
    <alternativeName>
        <fullName evidence="1">AnhMurNAc kinase</fullName>
    </alternativeName>
</protein>
<gene>
    <name evidence="1" type="primary">anmK</name>
    <name evidence="2" type="ORF">ACFOZ5_14710</name>
</gene>
<evidence type="ECO:0000313" key="3">
    <source>
        <dbReference type="Proteomes" id="UP001595798"/>
    </source>
</evidence>
<comment type="pathway">
    <text evidence="1">Amino-sugar metabolism; 1,6-anhydro-N-acetylmuramate degradation.</text>
</comment>
<dbReference type="Proteomes" id="UP001595798">
    <property type="component" value="Unassembled WGS sequence"/>
</dbReference>
<dbReference type="RefSeq" id="WP_379888624.1">
    <property type="nucleotide sequence ID" value="NZ_JBHSDI010000053.1"/>
</dbReference>
<accession>A0ABV8QIY0</accession>
<proteinExistence type="inferred from homology"/>
<dbReference type="EC" id="2.7.1.170" evidence="1"/>
<dbReference type="Gene3D" id="3.30.420.40">
    <property type="match status" value="2"/>
</dbReference>
<organism evidence="2 3">
    <name type="scientific">Marinobacter lacisalsi</name>
    <dbReference type="NCBI Taxonomy" id="475979"/>
    <lineage>
        <taxon>Bacteria</taxon>
        <taxon>Pseudomonadati</taxon>
        <taxon>Pseudomonadota</taxon>
        <taxon>Gammaproteobacteria</taxon>
        <taxon>Pseudomonadales</taxon>
        <taxon>Marinobacteraceae</taxon>
        <taxon>Marinobacter</taxon>
    </lineage>
</organism>
<dbReference type="CDD" id="cd24050">
    <property type="entry name" value="ASKHA_NBD_ANMK"/>
    <property type="match status" value="1"/>
</dbReference>
<dbReference type="Pfam" id="PF03702">
    <property type="entry name" value="AnmK"/>
    <property type="match status" value="1"/>
</dbReference>